<dbReference type="Gene3D" id="3.40.50.1820">
    <property type="entry name" value="alpha/beta hydrolase"/>
    <property type="match status" value="1"/>
</dbReference>
<sequence>MRKKSLTVAAGAVVLLGVGLTPAQAAVAGGPSELSWSACASEKLSGLQCSTLAVPVDRNDPNGEKIQLRLGRYPAVNKSKGTILVIPGGPGAGLEVMHTLAGLMRVNDLRKEHDVVTFDPRGVGASAAVACSLPDPPPTTGVASRAEFDRLVASHEAFINSCEKATGKRLSHLSAQDTAEDIEDIRKALGEGGLLAYSGSYGTNYAGAYLEKYGENVKALIMDAVVDHSVRLSTFAVRNARGVESSFRQFTRWCAKDITCALNGQNVTKIVDDLIARKTLPAPGVSGPVTGMDVRMTLGDLFSVGAEPNMGWPYLAKSLRQAKDGDASAFAPHPSTGRGLFRGVLCADFGPQNDYREHAAAAARLAKDAPRFGPAKYWSIVAECVGWRKPATNPPHTLKAGNHPNVLVTSNTHDPATPLSNALAVHKQIPKSKLLVAKADGHQAIIFSKGAFEVMTRFLDNSTSVRKYTYVRD</sequence>
<proteinExistence type="inferred from homology"/>
<dbReference type="PANTHER" id="PTHR43248">
    <property type="entry name" value="2-SUCCINYL-6-HYDROXY-2,4-CYCLOHEXADIENE-1-CARBOXYLATE SYNTHASE"/>
    <property type="match status" value="1"/>
</dbReference>
<dbReference type="Proteomes" id="UP000606172">
    <property type="component" value="Unassembled WGS sequence"/>
</dbReference>
<dbReference type="SUPFAM" id="SSF53474">
    <property type="entry name" value="alpha/beta-Hydrolases"/>
    <property type="match status" value="1"/>
</dbReference>
<evidence type="ECO:0000256" key="2">
    <source>
        <dbReference type="ARBA" id="ARBA00022729"/>
    </source>
</evidence>
<protein>
    <submittedName>
        <fullName evidence="6">Alpha/beta hydrolase</fullName>
    </submittedName>
</protein>
<keyword evidence="7" id="KW-1185">Reference proteome</keyword>
<evidence type="ECO:0000313" key="6">
    <source>
        <dbReference type="EMBL" id="GII90610.1"/>
    </source>
</evidence>
<dbReference type="InterPro" id="IPR029058">
    <property type="entry name" value="AB_hydrolase_fold"/>
</dbReference>
<feature type="chain" id="PRO_5037287964" evidence="4">
    <location>
        <begin position="26"/>
        <end position="473"/>
    </location>
</feature>
<keyword evidence="3 6" id="KW-0378">Hydrolase</keyword>
<dbReference type="PANTHER" id="PTHR43248:SF29">
    <property type="entry name" value="TRIPEPTIDYL AMINOPEPTIDASE"/>
    <property type="match status" value="1"/>
</dbReference>
<gene>
    <name evidence="6" type="ORF">Ssi02_08410</name>
</gene>
<reference evidence="6" key="1">
    <citation type="submission" date="2021-01" db="EMBL/GenBank/DDBJ databases">
        <title>Whole genome shotgun sequence of Sinosporangium siamense NBRC 109515.</title>
        <authorList>
            <person name="Komaki H."/>
            <person name="Tamura T."/>
        </authorList>
    </citation>
    <scope>NUCLEOTIDE SEQUENCE</scope>
    <source>
        <strain evidence="6">NBRC 109515</strain>
    </source>
</reference>
<dbReference type="EMBL" id="BOOW01000006">
    <property type="protein sequence ID" value="GII90610.1"/>
    <property type="molecule type" value="Genomic_DNA"/>
</dbReference>
<dbReference type="AlphaFoldDB" id="A0A919RAZ8"/>
<evidence type="ECO:0000259" key="5">
    <source>
        <dbReference type="Pfam" id="PF08386"/>
    </source>
</evidence>
<dbReference type="Pfam" id="PF08386">
    <property type="entry name" value="Abhydrolase_4"/>
    <property type="match status" value="1"/>
</dbReference>
<feature type="domain" description="Peptidase S33 tripeptidyl aminopeptidase-like C-terminal" evidence="5">
    <location>
        <begin position="371"/>
        <end position="463"/>
    </location>
</feature>
<dbReference type="GO" id="GO:0016787">
    <property type="term" value="F:hydrolase activity"/>
    <property type="evidence" value="ECO:0007669"/>
    <property type="project" value="UniProtKB-KW"/>
</dbReference>
<evidence type="ECO:0000256" key="1">
    <source>
        <dbReference type="ARBA" id="ARBA00010088"/>
    </source>
</evidence>
<evidence type="ECO:0000256" key="4">
    <source>
        <dbReference type="SAM" id="SignalP"/>
    </source>
</evidence>
<accession>A0A919RAZ8</accession>
<keyword evidence="2 4" id="KW-0732">Signal</keyword>
<organism evidence="6 7">
    <name type="scientific">Sinosporangium siamense</name>
    <dbReference type="NCBI Taxonomy" id="1367973"/>
    <lineage>
        <taxon>Bacteria</taxon>
        <taxon>Bacillati</taxon>
        <taxon>Actinomycetota</taxon>
        <taxon>Actinomycetes</taxon>
        <taxon>Streptosporangiales</taxon>
        <taxon>Streptosporangiaceae</taxon>
        <taxon>Sinosporangium</taxon>
    </lineage>
</organism>
<dbReference type="InterPro" id="IPR051601">
    <property type="entry name" value="Serine_prot/Carboxylest_S33"/>
</dbReference>
<evidence type="ECO:0000313" key="7">
    <source>
        <dbReference type="Proteomes" id="UP000606172"/>
    </source>
</evidence>
<comment type="similarity">
    <text evidence="1">Belongs to the peptidase S33 family.</text>
</comment>
<feature type="signal peptide" evidence="4">
    <location>
        <begin position="1"/>
        <end position="25"/>
    </location>
</feature>
<dbReference type="RefSeq" id="WP_204021125.1">
    <property type="nucleotide sequence ID" value="NZ_BOOW01000006.1"/>
</dbReference>
<dbReference type="InterPro" id="IPR013595">
    <property type="entry name" value="Pept_S33_TAP-like_C"/>
</dbReference>
<name>A0A919RAZ8_9ACTN</name>
<evidence type="ECO:0000256" key="3">
    <source>
        <dbReference type="ARBA" id="ARBA00022801"/>
    </source>
</evidence>
<comment type="caution">
    <text evidence="6">The sequence shown here is derived from an EMBL/GenBank/DDBJ whole genome shotgun (WGS) entry which is preliminary data.</text>
</comment>